<dbReference type="InterPro" id="IPR051159">
    <property type="entry name" value="Hexapeptide_acetyltransf"/>
</dbReference>
<evidence type="ECO:0000313" key="3">
    <source>
        <dbReference type="EMBL" id="KDE39243.1"/>
    </source>
</evidence>
<keyword evidence="2" id="KW-0808">Transferase</keyword>
<dbReference type="STRING" id="267850.ADINL_2372"/>
<comment type="similarity">
    <text evidence="1">Belongs to the transferase hexapeptide repeat family.</text>
</comment>
<sequence length="44" mass="4323">MILPGVEIGDGAVIAAGSVVTKNVPAGVVFGGNPARFIKDINTG</sequence>
<gene>
    <name evidence="3" type="ORF">ADINL_2372</name>
</gene>
<dbReference type="AlphaFoldDB" id="A0A063XYL5"/>
<dbReference type="Gene3D" id="2.160.10.10">
    <property type="entry name" value="Hexapeptide repeat proteins"/>
    <property type="match status" value="1"/>
</dbReference>
<dbReference type="PANTHER" id="PTHR23416:SF23">
    <property type="entry name" value="ACETYLTRANSFERASE C18B11.09C-RELATED"/>
    <property type="match status" value="1"/>
</dbReference>
<reference evidence="3 4" key="1">
    <citation type="journal article" date="2005" name="Int. J. Syst. Evol. Microbiol.">
        <title>Nitrincola lacisaponensis gen. nov., sp. nov., a novel alkaliphilic bacterium isolated from an alkaline, saline lake.</title>
        <authorList>
            <person name="Dimitriu P.A."/>
            <person name="Shukla S.K."/>
            <person name="Conradt J."/>
            <person name="Marquez M.C."/>
            <person name="Ventosa A."/>
            <person name="Maglia A."/>
            <person name="Peyton B.M."/>
            <person name="Pinkart H.C."/>
            <person name="Mormile M.R."/>
        </authorList>
    </citation>
    <scope>NUCLEOTIDE SEQUENCE [LARGE SCALE GENOMIC DNA]</scope>
    <source>
        <strain evidence="3 4">4CA</strain>
    </source>
</reference>
<keyword evidence="4" id="KW-1185">Reference proteome</keyword>
<evidence type="ECO:0008006" key="5">
    <source>
        <dbReference type="Google" id="ProtNLM"/>
    </source>
</evidence>
<dbReference type="GO" id="GO:0008374">
    <property type="term" value="F:O-acyltransferase activity"/>
    <property type="evidence" value="ECO:0007669"/>
    <property type="project" value="TreeGrafter"/>
</dbReference>
<dbReference type="InterPro" id="IPR011004">
    <property type="entry name" value="Trimer_LpxA-like_sf"/>
</dbReference>
<proteinExistence type="inferred from homology"/>
<dbReference type="InterPro" id="IPR001451">
    <property type="entry name" value="Hexapep"/>
</dbReference>
<evidence type="ECO:0000256" key="1">
    <source>
        <dbReference type="ARBA" id="ARBA00007274"/>
    </source>
</evidence>
<dbReference type="Pfam" id="PF00132">
    <property type="entry name" value="Hexapep"/>
    <property type="match status" value="1"/>
</dbReference>
<protein>
    <recommendedName>
        <fullName evidence="5">Maltose O-acetyltransferase</fullName>
    </recommendedName>
</protein>
<accession>A0A063XYL5</accession>
<dbReference type="EMBL" id="JMSZ01000032">
    <property type="protein sequence ID" value="KDE39243.1"/>
    <property type="molecule type" value="Genomic_DNA"/>
</dbReference>
<dbReference type="Proteomes" id="UP000027318">
    <property type="component" value="Unassembled WGS sequence"/>
</dbReference>
<evidence type="ECO:0000256" key="2">
    <source>
        <dbReference type="ARBA" id="ARBA00022679"/>
    </source>
</evidence>
<dbReference type="SUPFAM" id="SSF51161">
    <property type="entry name" value="Trimeric LpxA-like enzymes"/>
    <property type="match status" value="1"/>
</dbReference>
<dbReference type="PANTHER" id="PTHR23416">
    <property type="entry name" value="SIALIC ACID SYNTHASE-RELATED"/>
    <property type="match status" value="1"/>
</dbReference>
<evidence type="ECO:0000313" key="4">
    <source>
        <dbReference type="Proteomes" id="UP000027318"/>
    </source>
</evidence>
<comment type="caution">
    <text evidence="3">The sequence shown here is derived from an EMBL/GenBank/DDBJ whole genome shotgun (WGS) entry which is preliminary data.</text>
</comment>
<name>A0A063XYL5_9GAMM</name>
<organism evidence="3 4">
    <name type="scientific">Nitrincola lacisaponensis</name>
    <dbReference type="NCBI Taxonomy" id="267850"/>
    <lineage>
        <taxon>Bacteria</taxon>
        <taxon>Pseudomonadati</taxon>
        <taxon>Pseudomonadota</taxon>
        <taxon>Gammaproteobacteria</taxon>
        <taxon>Oceanospirillales</taxon>
        <taxon>Oceanospirillaceae</taxon>
        <taxon>Nitrincola</taxon>
    </lineage>
</organism>